<keyword evidence="1" id="KW-0812">Transmembrane</keyword>
<dbReference type="EMBL" id="MT862432">
    <property type="protein sequence ID" value="QNV12120.1"/>
    <property type="molecule type" value="Genomic_DNA"/>
</dbReference>
<evidence type="ECO:0000313" key="2">
    <source>
        <dbReference type="EMBL" id="QNV12120.1"/>
    </source>
</evidence>
<geneLocation type="mitochondrion" evidence="2"/>
<dbReference type="AlphaFoldDB" id="A0A7L7SAL6"/>
<organism evidence="2">
    <name type="scientific">Amaurobius fenestralis</name>
    <dbReference type="NCBI Taxonomy" id="680006"/>
    <lineage>
        <taxon>Eukaryota</taxon>
        <taxon>Metazoa</taxon>
        <taxon>Ecdysozoa</taxon>
        <taxon>Arthropoda</taxon>
        <taxon>Chelicerata</taxon>
        <taxon>Arachnida</taxon>
        <taxon>Araneae</taxon>
        <taxon>Araneomorphae</taxon>
        <taxon>Entelegynae</taxon>
        <taxon>Amaurobiidae</taxon>
        <taxon>Amaurobius</taxon>
    </lineage>
</organism>
<name>A0A7L7SAL6_9ARAC</name>
<evidence type="ECO:0000256" key="1">
    <source>
        <dbReference type="SAM" id="Phobius"/>
    </source>
</evidence>
<proteinExistence type="predicted"/>
<reference evidence="2" key="1">
    <citation type="submission" date="2020-08" db="EMBL/GenBank/DDBJ databases">
        <title>DNAmark Project.</title>
        <authorList>
            <person name="Leerhoei F."/>
        </authorList>
    </citation>
    <scope>NUCLEOTIDE SEQUENCE</scope>
    <source>
        <strain evidence="2">DM575</strain>
    </source>
</reference>
<keyword evidence="1" id="KW-0472">Membrane</keyword>
<sequence length="50" mass="6190">MPQLMPLMWVMYFLFSGLIIFMCCLIFWNSYLFIEQNSMMKSCSYVSWKW</sequence>
<keyword evidence="1" id="KW-1133">Transmembrane helix</keyword>
<gene>
    <name evidence="2" type="primary">ATP8</name>
</gene>
<protein>
    <submittedName>
        <fullName evidence="2">ATP synthase F0 subunit 8</fullName>
    </submittedName>
</protein>
<feature type="transmembrane region" description="Helical" evidence="1">
    <location>
        <begin position="12"/>
        <end position="34"/>
    </location>
</feature>
<keyword evidence="2" id="KW-0496">Mitochondrion</keyword>
<accession>A0A7L7SAL6</accession>